<dbReference type="Proteomes" id="UP000242258">
    <property type="component" value="Unassembled WGS sequence"/>
</dbReference>
<evidence type="ECO:0000256" key="6">
    <source>
        <dbReference type="ARBA" id="ARBA00023054"/>
    </source>
</evidence>
<proteinExistence type="inferred from homology"/>
<evidence type="ECO:0000256" key="9">
    <source>
        <dbReference type="ARBA" id="ARBA00024910"/>
    </source>
</evidence>
<comment type="caution">
    <text evidence="13">The sequence shown here is derived from an EMBL/GenBank/DDBJ whole genome shotgun (WGS) entry which is preliminary data.</text>
</comment>
<evidence type="ECO:0000256" key="8">
    <source>
        <dbReference type="ARBA" id="ARBA00023306"/>
    </source>
</evidence>
<comment type="similarity">
    <text evidence="2">Belongs to the ZapA family. Type 1 subfamily.</text>
</comment>
<name>A0A1E7Q654_9GAMM</name>
<evidence type="ECO:0000256" key="1">
    <source>
        <dbReference type="ARBA" id="ARBA00004496"/>
    </source>
</evidence>
<evidence type="ECO:0000256" key="7">
    <source>
        <dbReference type="ARBA" id="ARBA00023210"/>
    </source>
</evidence>
<dbReference type="GO" id="GO:0043093">
    <property type="term" value="P:FtsZ-dependent cytokinesis"/>
    <property type="evidence" value="ECO:0007669"/>
    <property type="project" value="TreeGrafter"/>
</dbReference>
<evidence type="ECO:0000256" key="5">
    <source>
        <dbReference type="ARBA" id="ARBA00022618"/>
    </source>
</evidence>
<keyword evidence="6 12" id="KW-0175">Coiled coil</keyword>
<reference evidence="14" key="1">
    <citation type="submission" date="2016-09" db="EMBL/GenBank/DDBJ databases">
        <authorList>
            <person name="Wan X."/>
            <person name="Hou S."/>
        </authorList>
    </citation>
    <scope>NUCLEOTIDE SEQUENCE [LARGE SCALE GENOMIC DNA]</scope>
    <source>
        <strain evidence="14">KH87</strain>
    </source>
</reference>
<accession>A0A1E7Q654</accession>
<evidence type="ECO:0000313" key="14">
    <source>
        <dbReference type="Proteomes" id="UP000242258"/>
    </source>
</evidence>
<keyword evidence="7" id="KW-0717">Septation</keyword>
<dbReference type="PANTHER" id="PTHR34981:SF1">
    <property type="entry name" value="CELL DIVISION PROTEIN ZAPA"/>
    <property type="match status" value="1"/>
</dbReference>
<dbReference type="PANTHER" id="PTHR34981">
    <property type="entry name" value="CELL DIVISION PROTEIN ZAPA"/>
    <property type="match status" value="1"/>
</dbReference>
<dbReference type="InterPro" id="IPR036192">
    <property type="entry name" value="Cell_div_ZapA-like_sf"/>
</dbReference>
<dbReference type="GO" id="GO:0032153">
    <property type="term" value="C:cell division site"/>
    <property type="evidence" value="ECO:0007669"/>
    <property type="project" value="TreeGrafter"/>
</dbReference>
<keyword evidence="8" id="KW-0131">Cell cycle</keyword>
<dbReference type="InterPro" id="IPR007838">
    <property type="entry name" value="Cell_div_ZapA-like"/>
</dbReference>
<dbReference type="AlphaFoldDB" id="A0A1E7Q654"/>
<evidence type="ECO:0000313" key="13">
    <source>
        <dbReference type="EMBL" id="OEY69626.1"/>
    </source>
</evidence>
<dbReference type="InterPro" id="IPR042233">
    <property type="entry name" value="Cell_div_ZapA_N"/>
</dbReference>
<keyword evidence="14" id="KW-1185">Reference proteome</keyword>
<dbReference type="RefSeq" id="WP_070049196.1">
    <property type="nucleotide sequence ID" value="NZ_CBCSDO010000004.1"/>
</dbReference>
<dbReference type="GO" id="GO:0000921">
    <property type="term" value="P:septin ring assembly"/>
    <property type="evidence" value="ECO:0007669"/>
    <property type="project" value="TreeGrafter"/>
</dbReference>
<keyword evidence="5" id="KW-0132">Cell division</keyword>
<dbReference type="GO" id="GO:0005829">
    <property type="term" value="C:cytosol"/>
    <property type="evidence" value="ECO:0007669"/>
    <property type="project" value="TreeGrafter"/>
</dbReference>
<organism evidence="13 14">
    <name type="scientific">Rheinheimera salexigens</name>
    <dbReference type="NCBI Taxonomy" id="1628148"/>
    <lineage>
        <taxon>Bacteria</taxon>
        <taxon>Pseudomonadati</taxon>
        <taxon>Pseudomonadota</taxon>
        <taxon>Gammaproteobacteria</taxon>
        <taxon>Chromatiales</taxon>
        <taxon>Chromatiaceae</taxon>
        <taxon>Rheinheimera</taxon>
    </lineage>
</organism>
<evidence type="ECO:0000256" key="2">
    <source>
        <dbReference type="ARBA" id="ARBA00010074"/>
    </source>
</evidence>
<dbReference type="OrthoDB" id="6904039at2"/>
<sequence>MSAKQSVQVNILNRPYNIKVPQGATTLLSSLAETLNEQLNQLAVQVPQFSRDELLVLTALNALQREDQLLEQQKSEQQQLKQLVAILKQQSPSRRDK</sequence>
<dbReference type="GO" id="GO:0030428">
    <property type="term" value="C:cell septum"/>
    <property type="evidence" value="ECO:0007669"/>
    <property type="project" value="TreeGrafter"/>
</dbReference>
<evidence type="ECO:0000256" key="4">
    <source>
        <dbReference type="ARBA" id="ARBA00022490"/>
    </source>
</evidence>
<comment type="subcellular location">
    <subcellularLocation>
        <location evidence="1">Cytoplasm</location>
    </subcellularLocation>
</comment>
<protein>
    <recommendedName>
        <fullName evidence="3">Cell division protein ZapA</fullName>
    </recommendedName>
    <alternativeName>
        <fullName evidence="11">Z ring-associated protein ZapA</fullName>
    </alternativeName>
</protein>
<evidence type="ECO:0000256" key="10">
    <source>
        <dbReference type="ARBA" id="ARBA00026068"/>
    </source>
</evidence>
<keyword evidence="4" id="KW-0963">Cytoplasm</keyword>
<dbReference type="SUPFAM" id="SSF102829">
    <property type="entry name" value="Cell division protein ZapA-like"/>
    <property type="match status" value="1"/>
</dbReference>
<dbReference type="GO" id="GO:0000917">
    <property type="term" value="P:division septum assembly"/>
    <property type="evidence" value="ECO:0007669"/>
    <property type="project" value="UniProtKB-KW"/>
</dbReference>
<comment type="function">
    <text evidence="9">Activator of cell division through the inhibition of FtsZ GTPase activity, therefore promoting FtsZ assembly into bundles of protofilaments necessary for the formation of the division Z ring. It is recruited early at mid-cell but it is not essential for cell division.</text>
</comment>
<evidence type="ECO:0000256" key="11">
    <source>
        <dbReference type="ARBA" id="ARBA00033158"/>
    </source>
</evidence>
<evidence type="ECO:0000256" key="12">
    <source>
        <dbReference type="SAM" id="Coils"/>
    </source>
</evidence>
<gene>
    <name evidence="13" type="ORF">BI198_08685</name>
</gene>
<dbReference type="EMBL" id="MKEK01000001">
    <property type="protein sequence ID" value="OEY69626.1"/>
    <property type="molecule type" value="Genomic_DNA"/>
</dbReference>
<comment type="subunit">
    <text evidence="10">Homodimer. Interacts with FtsZ.</text>
</comment>
<evidence type="ECO:0000256" key="3">
    <source>
        <dbReference type="ARBA" id="ARBA00015195"/>
    </source>
</evidence>
<feature type="coiled-coil region" evidence="12">
    <location>
        <begin position="60"/>
        <end position="90"/>
    </location>
</feature>
<dbReference type="Gene3D" id="3.30.160.880">
    <property type="entry name" value="Cell division protein ZapA protomer, N-terminal domain"/>
    <property type="match status" value="1"/>
</dbReference>
<dbReference type="Pfam" id="PF05164">
    <property type="entry name" value="ZapA"/>
    <property type="match status" value="1"/>
</dbReference>